<dbReference type="Pfam" id="PF13499">
    <property type="entry name" value="EF-hand_7"/>
    <property type="match status" value="1"/>
</dbReference>
<dbReference type="Pfam" id="PF13516">
    <property type="entry name" value="LRR_6"/>
    <property type="match status" value="3"/>
</dbReference>
<dbReference type="InterPro" id="IPR001611">
    <property type="entry name" value="Leu-rich_rpt"/>
</dbReference>
<dbReference type="GO" id="GO:0005509">
    <property type="term" value="F:calcium ion binding"/>
    <property type="evidence" value="ECO:0007669"/>
    <property type="project" value="InterPro"/>
</dbReference>
<feature type="compositionally biased region" description="Low complexity" evidence="2">
    <location>
        <begin position="535"/>
        <end position="544"/>
    </location>
</feature>
<dbReference type="PANTHER" id="PTHR24114">
    <property type="entry name" value="LEUCINE RICH REPEAT FAMILY PROTEIN"/>
    <property type="match status" value="1"/>
</dbReference>
<dbReference type="AlphaFoldDB" id="K1P9I6"/>
<evidence type="ECO:0000256" key="2">
    <source>
        <dbReference type="SAM" id="MobiDB-lite"/>
    </source>
</evidence>
<feature type="region of interest" description="Disordered" evidence="2">
    <location>
        <begin position="463"/>
        <end position="544"/>
    </location>
</feature>
<dbReference type="EMBL" id="JH818308">
    <property type="protein sequence ID" value="EKC18053.1"/>
    <property type="molecule type" value="Genomic_DNA"/>
</dbReference>
<feature type="compositionally biased region" description="Basic and acidic residues" evidence="2">
    <location>
        <begin position="504"/>
        <end position="513"/>
    </location>
</feature>
<dbReference type="PROSITE" id="PS50222">
    <property type="entry name" value="EF_HAND_2"/>
    <property type="match status" value="2"/>
</dbReference>
<evidence type="ECO:0000259" key="3">
    <source>
        <dbReference type="PROSITE" id="PS50222"/>
    </source>
</evidence>
<dbReference type="InterPro" id="IPR032675">
    <property type="entry name" value="LRR_dom_sf"/>
</dbReference>
<dbReference type="InterPro" id="IPR002048">
    <property type="entry name" value="EF_hand_dom"/>
</dbReference>
<proteinExistence type="predicted"/>
<dbReference type="InterPro" id="IPR018247">
    <property type="entry name" value="EF_Hand_1_Ca_BS"/>
</dbReference>
<dbReference type="Gene3D" id="3.80.10.10">
    <property type="entry name" value="Ribonuclease Inhibitor"/>
    <property type="match status" value="1"/>
</dbReference>
<name>K1P9I6_MAGGI</name>
<dbReference type="SUPFAM" id="SSF52047">
    <property type="entry name" value="RNI-like"/>
    <property type="match status" value="1"/>
</dbReference>
<dbReference type="InParanoid" id="K1P9I6"/>
<feature type="compositionally biased region" description="Basic and acidic residues" evidence="2">
    <location>
        <begin position="521"/>
        <end position="533"/>
    </location>
</feature>
<dbReference type="InterPro" id="IPR052394">
    <property type="entry name" value="LRR-containing"/>
</dbReference>
<gene>
    <name evidence="4" type="ORF">CGI_10016178</name>
</gene>
<dbReference type="HOGENOM" id="CLU_017147_3_2_1"/>
<evidence type="ECO:0000313" key="4">
    <source>
        <dbReference type="EMBL" id="EKC18053.1"/>
    </source>
</evidence>
<evidence type="ECO:0000256" key="1">
    <source>
        <dbReference type="ARBA" id="ARBA00022837"/>
    </source>
</evidence>
<reference evidence="4" key="1">
    <citation type="journal article" date="2012" name="Nature">
        <title>The oyster genome reveals stress adaptation and complexity of shell formation.</title>
        <authorList>
            <person name="Zhang G."/>
            <person name="Fang X."/>
            <person name="Guo X."/>
            <person name="Li L."/>
            <person name="Luo R."/>
            <person name="Xu F."/>
            <person name="Yang P."/>
            <person name="Zhang L."/>
            <person name="Wang X."/>
            <person name="Qi H."/>
            <person name="Xiong Z."/>
            <person name="Que H."/>
            <person name="Xie Y."/>
            <person name="Holland P.W."/>
            <person name="Paps J."/>
            <person name="Zhu Y."/>
            <person name="Wu F."/>
            <person name="Chen Y."/>
            <person name="Wang J."/>
            <person name="Peng C."/>
            <person name="Meng J."/>
            <person name="Yang L."/>
            <person name="Liu J."/>
            <person name="Wen B."/>
            <person name="Zhang N."/>
            <person name="Huang Z."/>
            <person name="Zhu Q."/>
            <person name="Feng Y."/>
            <person name="Mount A."/>
            <person name="Hedgecock D."/>
            <person name="Xu Z."/>
            <person name="Liu Y."/>
            <person name="Domazet-Loso T."/>
            <person name="Du Y."/>
            <person name="Sun X."/>
            <person name="Zhang S."/>
            <person name="Liu B."/>
            <person name="Cheng P."/>
            <person name="Jiang X."/>
            <person name="Li J."/>
            <person name="Fan D."/>
            <person name="Wang W."/>
            <person name="Fu W."/>
            <person name="Wang T."/>
            <person name="Wang B."/>
            <person name="Zhang J."/>
            <person name="Peng Z."/>
            <person name="Li Y."/>
            <person name="Li N."/>
            <person name="Wang J."/>
            <person name="Chen M."/>
            <person name="He Y."/>
            <person name="Tan F."/>
            <person name="Song X."/>
            <person name="Zheng Q."/>
            <person name="Huang R."/>
            <person name="Yang H."/>
            <person name="Du X."/>
            <person name="Chen L."/>
            <person name="Yang M."/>
            <person name="Gaffney P.M."/>
            <person name="Wang S."/>
            <person name="Luo L."/>
            <person name="She Z."/>
            <person name="Ming Y."/>
            <person name="Huang W."/>
            <person name="Zhang S."/>
            <person name="Huang B."/>
            <person name="Zhang Y."/>
            <person name="Qu T."/>
            <person name="Ni P."/>
            <person name="Miao G."/>
            <person name="Wang J."/>
            <person name="Wang Q."/>
            <person name="Steinberg C.E."/>
            <person name="Wang H."/>
            <person name="Li N."/>
            <person name="Qian L."/>
            <person name="Zhang G."/>
            <person name="Li Y."/>
            <person name="Yang H."/>
            <person name="Liu X."/>
            <person name="Wang J."/>
            <person name="Yin Y."/>
            <person name="Wang J."/>
        </authorList>
    </citation>
    <scope>NUCLEOTIDE SEQUENCE [LARGE SCALE GENOMIC DNA]</scope>
    <source>
        <strain evidence="4">05x7-T-G4-1.051#20</strain>
    </source>
</reference>
<dbReference type="SUPFAM" id="SSF47473">
    <property type="entry name" value="EF-hand"/>
    <property type="match status" value="1"/>
</dbReference>
<feature type="compositionally biased region" description="Polar residues" evidence="2">
    <location>
        <begin position="470"/>
        <end position="503"/>
    </location>
</feature>
<organism evidence="4">
    <name type="scientific">Magallana gigas</name>
    <name type="common">Pacific oyster</name>
    <name type="synonym">Crassostrea gigas</name>
    <dbReference type="NCBI Taxonomy" id="29159"/>
    <lineage>
        <taxon>Eukaryota</taxon>
        <taxon>Metazoa</taxon>
        <taxon>Spiralia</taxon>
        <taxon>Lophotrochozoa</taxon>
        <taxon>Mollusca</taxon>
        <taxon>Bivalvia</taxon>
        <taxon>Autobranchia</taxon>
        <taxon>Pteriomorphia</taxon>
        <taxon>Ostreida</taxon>
        <taxon>Ostreoidea</taxon>
        <taxon>Ostreidae</taxon>
        <taxon>Magallana</taxon>
    </lineage>
</organism>
<accession>K1P9I6</accession>
<dbReference type="SMART" id="SM00054">
    <property type="entry name" value="EFh"/>
    <property type="match status" value="2"/>
</dbReference>
<dbReference type="PROSITE" id="PS00018">
    <property type="entry name" value="EF_HAND_1"/>
    <property type="match status" value="1"/>
</dbReference>
<dbReference type="Gene3D" id="1.10.238.10">
    <property type="entry name" value="EF-hand"/>
    <property type="match status" value="1"/>
</dbReference>
<feature type="domain" description="EF-hand" evidence="3">
    <location>
        <begin position="382"/>
        <end position="417"/>
    </location>
</feature>
<protein>
    <recommendedName>
        <fullName evidence="3">EF-hand domain-containing protein</fullName>
    </recommendedName>
</protein>
<dbReference type="InterPro" id="IPR011992">
    <property type="entry name" value="EF-hand-dom_pair"/>
</dbReference>
<dbReference type="SMART" id="SM00368">
    <property type="entry name" value="LRR_RI"/>
    <property type="match status" value="6"/>
</dbReference>
<keyword evidence="1" id="KW-0106">Calcium</keyword>
<feature type="domain" description="EF-hand" evidence="3">
    <location>
        <begin position="418"/>
        <end position="453"/>
    </location>
</feature>
<sequence>MLSETSAVKGYEKSAPEVAKEMEAEMNAIKQVTVANNRAPEVHVPEPEDYDTDLEEEKYPRCYTVPMEERPRVIYMRACHKFNLTPSSSFLKGLTSGVVKLNHQNLGPEGARAVALGLVNLADNELQTYGAQLLCEMLNENDAIISLNVSGNNFKPQDAHLFHTMMSYYRCTLKELDLSHNDFGEYGGKLIGEAIGNNDTIETLNISWNGFGPNGAKAIAKGLEENSCLKVLDVSWNGLEDVGSEMIASAISANDVMVDLNISANRIGMKGLGLVLKALSSSKSIQSLNVSRNPITFEGPVVAVQTILEHPECGLQSIEFRDMCVPRQFLPILAKINEFKPQFKVKHGGYVIASDILHHSMEQRMETVLNDPMMRLLQYVHERKLRLADLFFQFDTDRSMTISEGEFVAGIKKAGIPMNDEQIQQLVENLDVDADGEIDFGELKLGEKKYLKRIEKIGAELPFGHKKSNSRPASKLSNARSRPASNTSRPASQMSARPMSNSSRKTERPKTVPDHLLQPRTKSDLAEELKKLTDSSSSESEGDT</sequence>
<dbReference type="CDD" id="cd00051">
    <property type="entry name" value="EFh"/>
    <property type="match status" value="1"/>
</dbReference>
<dbReference type="PANTHER" id="PTHR24114:SF50">
    <property type="entry name" value="RNI-LIKE PROTEIN"/>
    <property type="match status" value="1"/>
</dbReference>